<dbReference type="PANTHER" id="PTHR43269:SF2">
    <property type="entry name" value="SODIUM_PROTON ANTIPORTER 1-RELATED"/>
    <property type="match status" value="1"/>
</dbReference>
<sequence length="398" mass="41672">MIAGIPVEFILFALTLLGVAVLHQHNLPIALAGLTVICAYKWLALDYALGAHFLREWMLVLNLLGLLLGFAILAKHFEDSGVPDLMPRILPDDWKGGFVLLLLVALMSTFLDNIAAAILGGVVARKVFSGRVSVGYLAAIVAASNAGGAGSVVGDTTTTMMWIAGVPAPHVADAFIASGVALLVVGVFASRAQHRHQPIQADPRPGAQLDAEELGILGVVVLTRVLVAALIIGGAVAGNVLVDFPALGAWIAVLIGGLFHPIPWAEAKNAWKGALFLIALVLAASLMPVAALPLAGWHTTLGLGFVSAVFDNIPLTALALKQGGYDWGMLAFAVGYGGSMIWFGSSAGVAICNGFPEAKNTWQWLRQGWFVPLGYVLGFFVLLALLGWHPDALKATGS</sequence>
<evidence type="ECO:0000313" key="3">
    <source>
        <dbReference type="Proteomes" id="UP000321337"/>
    </source>
</evidence>
<keyword evidence="1" id="KW-0812">Transmembrane</keyword>
<evidence type="ECO:0008006" key="4">
    <source>
        <dbReference type="Google" id="ProtNLM"/>
    </source>
</evidence>
<feature type="transmembrane region" description="Helical" evidence="1">
    <location>
        <begin position="174"/>
        <end position="193"/>
    </location>
</feature>
<feature type="transmembrane region" description="Helical" evidence="1">
    <location>
        <begin position="244"/>
        <end position="262"/>
    </location>
</feature>
<evidence type="ECO:0000313" key="2">
    <source>
        <dbReference type="EMBL" id="GEP31802.1"/>
    </source>
</evidence>
<keyword evidence="1" id="KW-1133">Transmembrane helix</keyword>
<dbReference type="GO" id="GO:0015297">
    <property type="term" value="F:antiporter activity"/>
    <property type="evidence" value="ECO:0007669"/>
    <property type="project" value="InterPro"/>
</dbReference>
<feature type="transmembrane region" description="Helical" evidence="1">
    <location>
        <begin position="57"/>
        <end position="77"/>
    </location>
</feature>
<keyword evidence="1" id="KW-0472">Membrane</keyword>
<feature type="transmembrane region" description="Helical" evidence="1">
    <location>
        <begin position="214"/>
        <end position="238"/>
    </location>
</feature>
<dbReference type="OrthoDB" id="9772058at2"/>
<name>A0A512LBM7_9PROT</name>
<organism evidence="2 3">
    <name type="scientific">Sulfuriferula plumbiphila</name>
    <dbReference type="NCBI Taxonomy" id="171865"/>
    <lineage>
        <taxon>Bacteria</taxon>
        <taxon>Pseudomonadati</taxon>
        <taxon>Pseudomonadota</taxon>
        <taxon>Betaproteobacteria</taxon>
        <taxon>Nitrosomonadales</taxon>
        <taxon>Sulfuricellaceae</taxon>
        <taxon>Sulfuriferula</taxon>
    </lineage>
</organism>
<feature type="transmembrane region" description="Helical" evidence="1">
    <location>
        <begin position="97"/>
        <end position="122"/>
    </location>
</feature>
<protein>
    <recommendedName>
        <fullName evidence="4">Citrate transporter</fullName>
    </recommendedName>
</protein>
<evidence type="ECO:0000256" key="1">
    <source>
        <dbReference type="SAM" id="Phobius"/>
    </source>
</evidence>
<dbReference type="InterPro" id="IPR045016">
    <property type="entry name" value="NhaD-like"/>
</dbReference>
<feature type="transmembrane region" description="Helical" evidence="1">
    <location>
        <begin position="274"/>
        <end position="295"/>
    </location>
</feature>
<comment type="caution">
    <text evidence="2">The sequence shown here is derived from an EMBL/GenBank/DDBJ whole genome shotgun (WGS) entry which is preliminary data.</text>
</comment>
<reference evidence="2 3" key="1">
    <citation type="submission" date="2019-07" db="EMBL/GenBank/DDBJ databases">
        <title>Whole genome shotgun sequence of Thiobacillus plumbophilus NBRC 107929.</title>
        <authorList>
            <person name="Hosoyama A."/>
            <person name="Uohara A."/>
            <person name="Ohji S."/>
            <person name="Ichikawa N."/>
        </authorList>
    </citation>
    <scope>NUCLEOTIDE SEQUENCE [LARGE SCALE GENOMIC DNA]</scope>
    <source>
        <strain evidence="2 3">NBRC 107929</strain>
    </source>
</reference>
<feature type="transmembrane region" description="Helical" evidence="1">
    <location>
        <begin position="29"/>
        <end position="45"/>
    </location>
</feature>
<feature type="transmembrane region" description="Helical" evidence="1">
    <location>
        <begin position="369"/>
        <end position="388"/>
    </location>
</feature>
<dbReference type="PANTHER" id="PTHR43269">
    <property type="entry name" value="SODIUM/PROTON ANTIPORTER 1-RELATED"/>
    <property type="match status" value="1"/>
</dbReference>
<dbReference type="GO" id="GO:0006814">
    <property type="term" value="P:sodium ion transport"/>
    <property type="evidence" value="ECO:0007669"/>
    <property type="project" value="InterPro"/>
</dbReference>
<feature type="transmembrane region" description="Helical" evidence="1">
    <location>
        <begin position="134"/>
        <end position="154"/>
    </location>
</feature>
<dbReference type="EMBL" id="BKAD01000037">
    <property type="protein sequence ID" value="GEP31802.1"/>
    <property type="molecule type" value="Genomic_DNA"/>
</dbReference>
<dbReference type="Proteomes" id="UP000321337">
    <property type="component" value="Unassembled WGS sequence"/>
</dbReference>
<feature type="transmembrane region" description="Helical" evidence="1">
    <location>
        <begin position="327"/>
        <end position="349"/>
    </location>
</feature>
<gene>
    <name evidence="2" type="ORF">TPL01_29400</name>
</gene>
<feature type="transmembrane region" description="Helical" evidence="1">
    <location>
        <begin position="7"/>
        <end position="23"/>
    </location>
</feature>
<dbReference type="AlphaFoldDB" id="A0A512LBM7"/>
<dbReference type="RefSeq" id="WP_147074760.1">
    <property type="nucleotide sequence ID" value="NZ_AP021884.1"/>
</dbReference>
<accession>A0A512LBM7</accession>
<keyword evidence="3" id="KW-1185">Reference proteome</keyword>
<proteinExistence type="predicted"/>